<feature type="compositionally biased region" description="Polar residues" evidence="20">
    <location>
        <begin position="1"/>
        <end position="13"/>
    </location>
</feature>
<evidence type="ECO:0000256" key="12">
    <source>
        <dbReference type="ARBA" id="ARBA00023163"/>
    </source>
</evidence>
<keyword evidence="7 18" id="KW-0560">Oxidoreductase</keyword>
<reference evidence="25 26" key="1">
    <citation type="submission" date="2020-04" db="EMBL/GenBank/DDBJ databases">
        <title>Rhizobium sp. S-51 isolated from soil.</title>
        <authorList>
            <person name="Dahal R.H."/>
        </authorList>
    </citation>
    <scope>NUCLEOTIDE SEQUENCE [LARGE SCALE GENOMIC DNA]</scope>
    <source>
        <strain evidence="25 26">S-51</strain>
    </source>
</reference>
<dbReference type="SUPFAM" id="SSF53720">
    <property type="entry name" value="ALDH-like"/>
    <property type="match status" value="1"/>
</dbReference>
<evidence type="ECO:0000313" key="25">
    <source>
        <dbReference type="EMBL" id="NML76174.1"/>
    </source>
</evidence>
<dbReference type="Proteomes" id="UP000541470">
    <property type="component" value="Unassembled WGS sequence"/>
</dbReference>
<evidence type="ECO:0000256" key="7">
    <source>
        <dbReference type="ARBA" id="ARBA00023002"/>
    </source>
</evidence>
<evidence type="ECO:0000256" key="8">
    <source>
        <dbReference type="ARBA" id="ARBA00023015"/>
    </source>
</evidence>
<keyword evidence="11 18" id="KW-0238">DNA-binding</keyword>
<comment type="similarity">
    <text evidence="16 18">In the N-terminal section; belongs to the proline dehydrogenase family.</text>
</comment>
<dbReference type="Gene3D" id="3.20.20.220">
    <property type="match status" value="1"/>
</dbReference>
<dbReference type="FunFam" id="1.20.5.460:FF:000001">
    <property type="entry name" value="Bifunctional protein PutA"/>
    <property type="match status" value="1"/>
</dbReference>
<keyword evidence="26" id="KW-1185">Reference proteome</keyword>
<dbReference type="EMBL" id="JABBGK010000004">
    <property type="protein sequence ID" value="NML76174.1"/>
    <property type="molecule type" value="Genomic_DNA"/>
</dbReference>
<dbReference type="InterPro" id="IPR050485">
    <property type="entry name" value="Proline_metab_enzyme"/>
</dbReference>
<evidence type="ECO:0000256" key="4">
    <source>
        <dbReference type="ARBA" id="ARBA00022491"/>
    </source>
</evidence>
<dbReference type="PANTHER" id="PTHR42862:SF1">
    <property type="entry name" value="DELTA-1-PYRROLINE-5-CARBOXYLATE DEHYDROGENASE 2, ISOFORM A-RELATED"/>
    <property type="match status" value="1"/>
</dbReference>
<comment type="pathway">
    <text evidence="2 18">Amino-acid degradation; L-proline degradation into L-glutamate; L-glutamate from L-proline: step 1/2.</text>
</comment>
<feature type="active site" evidence="19">
    <location>
        <position position="812"/>
    </location>
</feature>
<evidence type="ECO:0000256" key="1">
    <source>
        <dbReference type="ARBA" id="ARBA00001974"/>
    </source>
</evidence>
<dbReference type="InterPro" id="IPR041349">
    <property type="entry name" value="PRODH"/>
</dbReference>
<proteinExistence type="inferred from homology"/>
<dbReference type="SUPFAM" id="SSF81935">
    <property type="entry name" value="N-terminal domain of bifunctional PutA protein"/>
    <property type="match status" value="1"/>
</dbReference>
<evidence type="ECO:0000313" key="26">
    <source>
        <dbReference type="Proteomes" id="UP000541470"/>
    </source>
</evidence>
<feature type="domain" description="Aldehyde dehydrogenase" evidence="21">
    <location>
        <begin position="589"/>
        <end position="1027"/>
    </location>
</feature>
<dbReference type="CDD" id="cd07125">
    <property type="entry name" value="ALDH_PutA-P5CDH"/>
    <property type="match status" value="1"/>
</dbReference>
<comment type="catalytic activity">
    <reaction evidence="14 18">
        <text>L-glutamate 5-semialdehyde + NAD(+) + H2O = L-glutamate + NADH + 2 H(+)</text>
        <dbReference type="Rhea" id="RHEA:30235"/>
        <dbReference type="ChEBI" id="CHEBI:15377"/>
        <dbReference type="ChEBI" id="CHEBI:15378"/>
        <dbReference type="ChEBI" id="CHEBI:29985"/>
        <dbReference type="ChEBI" id="CHEBI:57540"/>
        <dbReference type="ChEBI" id="CHEBI:57945"/>
        <dbReference type="ChEBI" id="CHEBI:58066"/>
        <dbReference type="EC" id="1.2.1.88"/>
    </reaction>
</comment>
<sequence>MLNDETSSASNGDPTAVAPFSNFAPPIRPQSDLRRAITAAYRRPETECLPPLVAAARVPDAKRYDIRTTAYSLIAALRAKHKGTGVEGLVQEYSLSSQEGVALMCLAEALLRIPDTDTRDALIRDKIAEGDWGSHIGGGKSLFVNAATWGLVVTGKLTSTVNDRSLSAALTRLIARAGEPVIRRGVDMAMRMMGEQFVTGETIDEALKRARPLEARGFQYSYDMLGEAATTGADAERYYRDYEQAIHAIGTASAGRGVYGGPGISIKLSALHPRYSRAQAGRVMGELLPKVKALAVLAKGYDIGLNIDAEEADRLELSLDLLEDLCFAPELDGWKGLGFVVQAYGKRCPFVLDYIIDLARRAKRRVMVRLVKGAYWDAEIKRAQLEGLEGFPVYTRKIHTDVAYVACARKLLDAPDAIFPQFATHNAQSLATIYHLAGPDFEVGRYEFQCLHGMGEPLYDEVVGKDKLDRPCRIYAPVGTHETLLAYLVRRLLENGANSSFVNRISDPKVSIDELVADPVEIVAAMPVVGAQHDLIAAPKGLFGSARDNSAGLDLSNEEVLAELAEKLSATVPVAWHAVPLLADGATEGDTRPVLNPADHRDVVGQVTEVRAEAAARSVRMAADVAPQWAAVSPADRAACLDRAADLMQSRIEPLMGIVMREAGKSAANAVGEVREAIDFLRYYADQARKTLGPAHAPLGPIVCISPWNFPLAIFTGQVAAALVAGNPVLAKPAEETPIIAHESVKILHEAGVPAGVLQFVPGDGRVGAALVGADETKGVMFTGSTEVARLIQAQLAERLSAGGKPIPLIAETGGQNGMIVDSSALAEQVVGDVIASAFDSAGQRCSALRVLCLQDEVADRTLAMLKGALKELRIGRTDSLNVDIGPVISAEAKNGIEQHIERMRGLGCRIDQLPLPEATKQGTFVAPTIIEINKLSDLQREVFGPVLHVIRYRRADLDRLIDEINASGYGLTFGLHTRLDETIAHVTSRIKAGNLYVNRNIIGAVVGVQPFGGRGLSGTGPKAGGPLYLGRLVQKAPVPPQQDSVHTDPALRDYIIWLDRQGLSSEGEAARRFASRSALGLERELVGPVGERNLYALHPRGRILLVPSSTSGLYRQIAAALSTGNEVVIDQGLVTPANFPDLPPAVAARISWTSNWETDGPFSGALVEGDSETVGAANRKIAALPGPLVLVQAATSEELAGDPDAYCLNWLLEEVSTSVNTAAAGGNASLMTIG</sequence>
<comment type="similarity">
    <text evidence="17 18">In the C-terminal section; belongs to the aldehyde dehydrogenase family.</text>
</comment>
<dbReference type="PANTHER" id="PTHR42862">
    <property type="entry name" value="DELTA-1-PYRROLINE-5-CARBOXYLATE DEHYDROGENASE 1, ISOFORM A-RELATED"/>
    <property type="match status" value="1"/>
</dbReference>
<evidence type="ECO:0000256" key="9">
    <source>
        <dbReference type="ARBA" id="ARBA00023027"/>
    </source>
</evidence>
<dbReference type="PIRSF" id="PIRSF000197">
    <property type="entry name" value="Bifunct_PutA"/>
    <property type="match status" value="1"/>
</dbReference>
<comment type="caution">
    <text evidence="25">The sequence shown here is derived from an EMBL/GenBank/DDBJ whole genome shotgun (WGS) entry which is preliminary data.</text>
</comment>
<dbReference type="InterPro" id="IPR024082">
    <property type="entry name" value="PRODH_PutA_dom_II"/>
</dbReference>
<dbReference type="NCBIfam" id="NF008772">
    <property type="entry name" value="PRK11809.1"/>
    <property type="match status" value="1"/>
</dbReference>
<keyword evidence="9 18" id="KW-0520">NAD</keyword>
<dbReference type="Gene3D" id="3.40.605.10">
    <property type="entry name" value="Aldehyde Dehydrogenase, Chain A, domain 1"/>
    <property type="match status" value="1"/>
</dbReference>
<dbReference type="Gene3D" id="1.20.5.460">
    <property type="entry name" value="Single helix bin"/>
    <property type="match status" value="1"/>
</dbReference>
<protein>
    <recommendedName>
        <fullName evidence="18">Bifunctional protein PutA</fullName>
    </recommendedName>
    <domain>
        <recommendedName>
            <fullName evidence="18">Proline dehydrogenase</fullName>
            <ecNumber evidence="18">1.5.5.2</ecNumber>
        </recommendedName>
        <alternativeName>
            <fullName evidence="18">Proline oxidase</fullName>
        </alternativeName>
    </domain>
    <domain>
        <recommendedName>
            <fullName evidence="18">Delta-1-pyrroline-5-carboxylate dehydrogenase</fullName>
            <shortName evidence="18">P5C dehydrogenase</shortName>
            <ecNumber evidence="18">1.2.1.88</ecNumber>
        </recommendedName>
        <alternativeName>
            <fullName evidence="18">L-glutamate gamma-semialdehyde dehydrogenase</fullName>
        </alternativeName>
    </domain>
</protein>
<dbReference type="GO" id="GO:0003842">
    <property type="term" value="F:L-glutamate gamma-semialdehyde dehydrogenase activity"/>
    <property type="evidence" value="ECO:0007669"/>
    <property type="project" value="UniProtKB-UniRule"/>
</dbReference>
<evidence type="ECO:0000256" key="10">
    <source>
        <dbReference type="ARBA" id="ARBA00023062"/>
    </source>
</evidence>
<dbReference type="Pfam" id="PF18327">
    <property type="entry name" value="PRODH"/>
    <property type="match status" value="1"/>
</dbReference>
<dbReference type="PROSITE" id="PS00070">
    <property type="entry name" value="ALDEHYDE_DEHYDR_CYS"/>
    <property type="match status" value="1"/>
</dbReference>
<feature type="domain" description="Proline dehydrogenase" evidence="22">
    <location>
        <begin position="206"/>
        <end position="504"/>
    </location>
</feature>
<evidence type="ECO:0000256" key="3">
    <source>
        <dbReference type="ARBA" id="ARBA00004786"/>
    </source>
</evidence>
<dbReference type="Gene3D" id="1.20.5.550">
    <property type="entry name" value="Single Helix bin"/>
    <property type="match status" value="1"/>
</dbReference>
<keyword evidence="8 18" id="KW-0805">Transcription regulation</keyword>
<dbReference type="InterPro" id="IPR015590">
    <property type="entry name" value="Aldehyde_DH_dom"/>
</dbReference>
<dbReference type="GO" id="GO:0010133">
    <property type="term" value="P:L-proline catabolic process to L-glutamate"/>
    <property type="evidence" value="ECO:0007669"/>
    <property type="project" value="UniProtKB-UniRule"/>
</dbReference>
<evidence type="ECO:0000256" key="15">
    <source>
        <dbReference type="ARBA" id="ARBA00048779"/>
    </source>
</evidence>
<keyword evidence="6 18" id="KW-0274">FAD</keyword>
<keyword evidence="12 18" id="KW-0804">Transcription</keyword>
<dbReference type="FunFam" id="3.40.309.10:FF:000005">
    <property type="entry name" value="1-pyrroline-5-carboxylate dehydrogenase 1"/>
    <property type="match status" value="1"/>
</dbReference>
<evidence type="ECO:0000256" key="14">
    <source>
        <dbReference type="ARBA" id="ARBA00048142"/>
    </source>
</evidence>
<gene>
    <name evidence="25" type="primary">putA</name>
    <name evidence="25" type="ORF">HHL25_18725</name>
</gene>
<evidence type="ECO:0000256" key="17">
    <source>
        <dbReference type="ARBA" id="ARBA00060911"/>
    </source>
</evidence>
<evidence type="ECO:0000259" key="24">
    <source>
        <dbReference type="Pfam" id="PF18327"/>
    </source>
</evidence>
<dbReference type="InterPro" id="IPR005933">
    <property type="entry name" value="PutA_C"/>
</dbReference>
<comment type="cofactor">
    <cofactor evidence="1 18">
        <name>FAD</name>
        <dbReference type="ChEBI" id="CHEBI:57692"/>
    </cofactor>
</comment>
<dbReference type="AlphaFoldDB" id="A0A7Y0AZ61"/>
<comment type="pathway">
    <text evidence="3 18">Amino-acid degradation; L-proline degradation into L-glutamate; L-glutamate from L-proline: step 2/2.</text>
</comment>
<dbReference type="InterPro" id="IPR029041">
    <property type="entry name" value="FAD-linked_oxidoreductase-like"/>
</dbReference>
<dbReference type="InterPro" id="IPR016162">
    <property type="entry name" value="Ald_DH_N"/>
</dbReference>
<dbReference type="SUPFAM" id="SSF51730">
    <property type="entry name" value="FAD-linked oxidoreductase"/>
    <property type="match status" value="1"/>
</dbReference>
<evidence type="ECO:0000256" key="18">
    <source>
        <dbReference type="PIRNR" id="PIRNR000197"/>
    </source>
</evidence>
<keyword evidence="13" id="KW-0511">Multifunctional enzyme</keyword>
<dbReference type="InterPro" id="IPR016161">
    <property type="entry name" value="Ald_DH/histidinol_DH"/>
</dbReference>
<dbReference type="InterPro" id="IPR024090">
    <property type="entry name" value="PRODH_PutA_dom_I"/>
</dbReference>
<feature type="domain" description="Proline utilization A proline dehydrogenase N-terminal" evidence="24">
    <location>
        <begin position="31"/>
        <end position="78"/>
    </location>
</feature>
<evidence type="ECO:0000256" key="13">
    <source>
        <dbReference type="ARBA" id="ARBA00023268"/>
    </source>
</evidence>
<dbReference type="NCBIfam" id="TIGR01238">
    <property type="entry name" value="D1pyr5carbox3"/>
    <property type="match status" value="1"/>
</dbReference>
<keyword evidence="10 18" id="KW-0642">Proline metabolism</keyword>
<accession>A0A7Y0AZ61</accession>
<dbReference type="RefSeq" id="WP_169594515.1">
    <property type="nucleotide sequence ID" value="NZ_JABBGK010000004.1"/>
</dbReference>
<evidence type="ECO:0000256" key="20">
    <source>
        <dbReference type="SAM" id="MobiDB-lite"/>
    </source>
</evidence>
<feature type="active site" evidence="19">
    <location>
        <position position="846"/>
    </location>
</feature>
<dbReference type="GO" id="GO:0004657">
    <property type="term" value="F:proline dehydrogenase activity"/>
    <property type="evidence" value="ECO:0007669"/>
    <property type="project" value="UniProtKB-UniRule"/>
</dbReference>
<evidence type="ECO:0000256" key="2">
    <source>
        <dbReference type="ARBA" id="ARBA00004739"/>
    </source>
</evidence>
<dbReference type="EC" id="1.2.1.88" evidence="18"/>
<organism evidence="25 26">
    <name type="scientific">Rhizobium terricola</name>
    <dbReference type="NCBI Taxonomy" id="2728849"/>
    <lineage>
        <taxon>Bacteria</taxon>
        <taxon>Pseudomonadati</taxon>
        <taxon>Pseudomonadota</taxon>
        <taxon>Alphaproteobacteria</taxon>
        <taxon>Hyphomicrobiales</taxon>
        <taxon>Rhizobiaceae</taxon>
        <taxon>Rhizobium/Agrobacterium group</taxon>
        <taxon>Rhizobium</taxon>
    </lineage>
</organism>
<dbReference type="UniPathway" id="UPA00261">
    <property type="reaction ID" value="UER00373"/>
</dbReference>
<evidence type="ECO:0000256" key="5">
    <source>
        <dbReference type="ARBA" id="ARBA00022630"/>
    </source>
</evidence>
<dbReference type="InterPro" id="IPR024089">
    <property type="entry name" value="PRODH_PutA_dom_I/II"/>
</dbReference>
<evidence type="ECO:0000256" key="16">
    <source>
        <dbReference type="ARBA" id="ARBA00060889"/>
    </source>
</evidence>
<dbReference type="Pfam" id="PF14850">
    <property type="entry name" value="Pro_dh-DNA_bdg"/>
    <property type="match status" value="1"/>
</dbReference>
<dbReference type="InterPro" id="IPR025703">
    <property type="entry name" value="Bifunct_PutA"/>
</dbReference>
<dbReference type="EC" id="1.5.5.2" evidence="18"/>
<evidence type="ECO:0000259" key="21">
    <source>
        <dbReference type="Pfam" id="PF00171"/>
    </source>
</evidence>
<evidence type="ECO:0000259" key="22">
    <source>
        <dbReference type="Pfam" id="PF01619"/>
    </source>
</evidence>
<dbReference type="GO" id="GO:0003700">
    <property type="term" value="F:DNA-binding transcription factor activity"/>
    <property type="evidence" value="ECO:0007669"/>
    <property type="project" value="InterPro"/>
</dbReference>
<keyword evidence="5 18" id="KW-0285">Flavoprotein</keyword>
<dbReference type="InterPro" id="IPR002872">
    <property type="entry name" value="Proline_DH_dom"/>
</dbReference>
<dbReference type="GO" id="GO:0003677">
    <property type="term" value="F:DNA binding"/>
    <property type="evidence" value="ECO:0007669"/>
    <property type="project" value="UniProtKB-KW"/>
</dbReference>
<comment type="catalytic activity">
    <reaction evidence="15 18">
        <text>L-proline + a quinone = (S)-1-pyrroline-5-carboxylate + a quinol + H(+)</text>
        <dbReference type="Rhea" id="RHEA:23784"/>
        <dbReference type="ChEBI" id="CHEBI:15378"/>
        <dbReference type="ChEBI" id="CHEBI:17388"/>
        <dbReference type="ChEBI" id="CHEBI:24646"/>
        <dbReference type="ChEBI" id="CHEBI:60039"/>
        <dbReference type="ChEBI" id="CHEBI:132124"/>
        <dbReference type="EC" id="1.5.5.2"/>
    </reaction>
</comment>
<dbReference type="InterPro" id="IPR016163">
    <property type="entry name" value="Ald_DH_C"/>
</dbReference>
<dbReference type="InterPro" id="IPR016160">
    <property type="entry name" value="Ald_DH_CS_CYS"/>
</dbReference>
<dbReference type="Gene3D" id="3.40.309.10">
    <property type="entry name" value="Aldehyde Dehydrogenase, Chain A, domain 2"/>
    <property type="match status" value="1"/>
</dbReference>
<name>A0A7Y0AZ61_9HYPH</name>
<comment type="function">
    <text evidence="18">Oxidizes proline to glutamate for use as a carbon and nitrogen source.</text>
</comment>
<feature type="domain" description="Proline dehydrogenase PutA" evidence="23">
    <location>
        <begin position="86"/>
        <end position="197"/>
    </location>
</feature>
<dbReference type="GO" id="GO:0009898">
    <property type="term" value="C:cytoplasmic side of plasma membrane"/>
    <property type="evidence" value="ECO:0007669"/>
    <property type="project" value="TreeGrafter"/>
</dbReference>
<dbReference type="Pfam" id="PF00171">
    <property type="entry name" value="Aldedh"/>
    <property type="match status" value="1"/>
</dbReference>
<evidence type="ECO:0000256" key="19">
    <source>
        <dbReference type="PIRSR" id="PIRSR000197-1"/>
    </source>
</evidence>
<evidence type="ECO:0000259" key="23">
    <source>
        <dbReference type="Pfam" id="PF14850"/>
    </source>
</evidence>
<evidence type="ECO:0000256" key="11">
    <source>
        <dbReference type="ARBA" id="ARBA00023125"/>
    </source>
</evidence>
<dbReference type="Pfam" id="PF01619">
    <property type="entry name" value="Pro_dh"/>
    <property type="match status" value="1"/>
</dbReference>
<evidence type="ECO:0000256" key="6">
    <source>
        <dbReference type="ARBA" id="ARBA00022827"/>
    </source>
</evidence>
<feature type="region of interest" description="Disordered" evidence="20">
    <location>
        <begin position="1"/>
        <end position="25"/>
    </location>
</feature>
<keyword evidence="4 18" id="KW-0678">Repressor</keyword>
<dbReference type="NCBIfam" id="NF008869">
    <property type="entry name" value="PRK11904.1"/>
    <property type="match status" value="1"/>
</dbReference>
<dbReference type="FunFam" id="3.20.20.220:FF:000004">
    <property type="entry name" value="Bifunctional protein PutA"/>
    <property type="match status" value="1"/>
</dbReference>